<reference evidence="2 3" key="1">
    <citation type="submission" date="2019-07" db="EMBL/GenBank/DDBJ databases">
        <title>Whole genome shotgun sequence of Methylobacterium gnaphalii NBRC 107716.</title>
        <authorList>
            <person name="Hosoyama A."/>
            <person name="Uohara A."/>
            <person name="Ohji S."/>
            <person name="Ichikawa N."/>
        </authorList>
    </citation>
    <scope>NUCLEOTIDE SEQUENCE [LARGE SCALE GENOMIC DNA]</scope>
    <source>
        <strain evidence="2 3">NBRC 107716</strain>
    </source>
</reference>
<dbReference type="Proteomes" id="UP000321750">
    <property type="component" value="Unassembled WGS sequence"/>
</dbReference>
<keyword evidence="1" id="KW-0472">Membrane</keyword>
<feature type="transmembrane region" description="Helical" evidence="1">
    <location>
        <begin position="87"/>
        <end position="111"/>
    </location>
</feature>
<sequence>MTTFHLKDGHWLWSRRQLWRRTRSTSDATTAVIFDWVLSTALCVGIAALLPVPTMHWVLAALLNLAGYAWLGVAIGKAGPPFGRDHLTAWDAALLSFATSFSVQAAAHFGVFNA</sequence>
<name>A0A512JJP1_9HYPH</name>
<dbReference type="AlphaFoldDB" id="A0A512JJP1"/>
<feature type="transmembrane region" description="Helical" evidence="1">
    <location>
        <begin position="56"/>
        <end position="75"/>
    </location>
</feature>
<evidence type="ECO:0000313" key="2">
    <source>
        <dbReference type="EMBL" id="GEP10176.1"/>
    </source>
</evidence>
<evidence type="ECO:0000256" key="1">
    <source>
        <dbReference type="SAM" id="Phobius"/>
    </source>
</evidence>
<organism evidence="2 3">
    <name type="scientific">Methylobacterium gnaphalii</name>
    <dbReference type="NCBI Taxonomy" id="1010610"/>
    <lineage>
        <taxon>Bacteria</taxon>
        <taxon>Pseudomonadati</taxon>
        <taxon>Pseudomonadota</taxon>
        <taxon>Alphaproteobacteria</taxon>
        <taxon>Hyphomicrobiales</taxon>
        <taxon>Methylobacteriaceae</taxon>
        <taxon>Methylobacterium</taxon>
    </lineage>
</organism>
<proteinExistence type="predicted"/>
<accession>A0A512JJP1</accession>
<keyword evidence="3" id="KW-1185">Reference proteome</keyword>
<dbReference type="OrthoDB" id="7999357at2"/>
<evidence type="ECO:0000313" key="3">
    <source>
        <dbReference type="Proteomes" id="UP000321750"/>
    </source>
</evidence>
<dbReference type="EMBL" id="BJZV01000009">
    <property type="protein sequence ID" value="GEP10176.1"/>
    <property type="molecule type" value="Genomic_DNA"/>
</dbReference>
<feature type="transmembrane region" description="Helical" evidence="1">
    <location>
        <begin position="28"/>
        <end position="50"/>
    </location>
</feature>
<protein>
    <submittedName>
        <fullName evidence="2">Uncharacterized protein</fullName>
    </submittedName>
</protein>
<keyword evidence="1" id="KW-1133">Transmembrane helix</keyword>
<comment type="caution">
    <text evidence="2">The sequence shown here is derived from an EMBL/GenBank/DDBJ whole genome shotgun (WGS) entry which is preliminary data.</text>
</comment>
<gene>
    <name evidence="2" type="ORF">MGN01_20210</name>
</gene>
<dbReference type="RefSeq" id="WP_147046466.1">
    <property type="nucleotide sequence ID" value="NZ_BJZV01000009.1"/>
</dbReference>
<keyword evidence="1" id="KW-0812">Transmembrane</keyword>